<organism evidence="1 2">
    <name type="scientific">Vagococcus proximus</name>
    <dbReference type="NCBI Taxonomy" id="2991417"/>
    <lineage>
        <taxon>Bacteria</taxon>
        <taxon>Bacillati</taxon>
        <taxon>Bacillota</taxon>
        <taxon>Bacilli</taxon>
        <taxon>Lactobacillales</taxon>
        <taxon>Enterococcaceae</taxon>
        <taxon>Vagococcus</taxon>
    </lineage>
</organism>
<reference evidence="1" key="1">
    <citation type="submission" date="2022-10" db="EMBL/GenBank/DDBJ databases">
        <title>Vagococcus sp. isolated from poultry meat.</title>
        <authorList>
            <person name="Johansson P."/>
            <person name="Bjorkroth J."/>
        </authorList>
    </citation>
    <scope>NUCLEOTIDE SEQUENCE</scope>
    <source>
        <strain evidence="1">PNs007</strain>
    </source>
</reference>
<evidence type="ECO:0000313" key="2">
    <source>
        <dbReference type="Proteomes" id="UP001147148"/>
    </source>
</evidence>
<sequence length="176" mass="19931">MKSQFIGSSLKSVITRKQLSQKILRVDTSTPATTVSEHVTNKQRASIDKALDYTRSVSDSRFNLEISSLFFGGIISMTGDKYQQNPLVLDFIQAKETQECLDAKSKAYEILAKASNQFTSAEKECIESYAYESLDELMVKTTILVEILDRLNVSLMDVVDERMSNWISEGYMRKES</sequence>
<protein>
    <submittedName>
        <fullName evidence="1">Uncharacterized protein</fullName>
    </submittedName>
</protein>
<keyword evidence="2" id="KW-1185">Reference proteome</keyword>
<proteinExistence type="predicted"/>
<dbReference type="Proteomes" id="UP001147148">
    <property type="component" value="Unassembled WGS sequence"/>
</dbReference>
<gene>
    <name evidence="1" type="ORF">OL233_08095</name>
</gene>
<accession>A0ABT5X2K6</accession>
<comment type="caution">
    <text evidence="1">The sequence shown here is derived from an EMBL/GenBank/DDBJ whole genome shotgun (WGS) entry which is preliminary data.</text>
</comment>
<evidence type="ECO:0000313" key="1">
    <source>
        <dbReference type="EMBL" id="MDF0480242.1"/>
    </source>
</evidence>
<dbReference type="EMBL" id="JAPDSH010000006">
    <property type="protein sequence ID" value="MDF0480242.1"/>
    <property type="molecule type" value="Genomic_DNA"/>
</dbReference>
<dbReference type="RefSeq" id="WP_275471828.1">
    <property type="nucleotide sequence ID" value="NZ_JAPDSH010000006.1"/>
</dbReference>
<name>A0ABT5X2K6_9ENTE</name>